<gene>
    <name evidence="2" type="ORF">TSPGSL018_5800</name>
</gene>
<dbReference type="AlphaFoldDB" id="A0A061SI64"/>
<dbReference type="EMBL" id="GBEZ01002670">
    <property type="protein sequence ID" value="JAC82406.1"/>
    <property type="molecule type" value="Transcribed_RNA"/>
</dbReference>
<protein>
    <submittedName>
        <fullName evidence="2">Uncharacterized protein</fullName>
    </submittedName>
</protein>
<evidence type="ECO:0000313" key="2">
    <source>
        <dbReference type="EMBL" id="JAC82406.1"/>
    </source>
</evidence>
<sequence length="198" mass="21752">MLDTGGRPLWVECPRLLAASTPSTRSIGQRRASQGVASSRTAALPRRPQPNPIHGGVDQTTAKFSGCHGLANPPKPSLKLLRLGGRFILILLSDPRSLSDAPQFCLQERSCSRVSHLGLLGRCWIAELTHKKRLGSRQEALSLPMFFSQELPSLDMELVALLSGADSMALRANAVIVMAGRPFEKLKRWAASWLHLRW</sequence>
<name>A0A061SI64_9CHLO</name>
<feature type="compositionally biased region" description="Polar residues" evidence="1">
    <location>
        <begin position="21"/>
        <end position="41"/>
    </location>
</feature>
<reference evidence="2" key="1">
    <citation type="submission" date="2014-05" db="EMBL/GenBank/DDBJ databases">
        <title>The transcriptome of the halophilic microalga Tetraselmis sp. GSL018 isolated from the Great Salt Lake, Utah.</title>
        <authorList>
            <person name="Jinkerson R.E."/>
            <person name="D'Adamo S."/>
            <person name="Posewitz M.C."/>
        </authorList>
    </citation>
    <scope>NUCLEOTIDE SEQUENCE</scope>
    <source>
        <strain evidence="2">GSL018</strain>
    </source>
</reference>
<organism evidence="2">
    <name type="scientific">Tetraselmis sp. GSL018</name>
    <dbReference type="NCBI Taxonomy" id="582737"/>
    <lineage>
        <taxon>Eukaryota</taxon>
        <taxon>Viridiplantae</taxon>
        <taxon>Chlorophyta</taxon>
        <taxon>core chlorophytes</taxon>
        <taxon>Chlorodendrophyceae</taxon>
        <taxon>Chlorodendrales</taxon>
        <taxon>Chlorodendraceae</taxon>
        <taxon>Tetraselmis</taxon>
    </lineage>
</organism>
<accession>A0A061SI64</accession>
<feature type="region of interest" description="Disordered" evidence="1">
    <location>
        <begin position="21"/>
        <end position="55"/>
    </location>
</feature>
<proteinExistence type="predicted"/>
<evidence type="ECO:0000256" key="1">
    <source>
        <dbReference type="SAM" id="MobiDB-lite"/>
    </source>
</evidence>